<proteinExistence type="predicted"/>
<reference evidence="1 2" key="1">
    <citation type="submission" date="2010-06" db="EMBL/GenBank/DDBJ databases">
        <title>Complete sequence chromosome of Methanohalobium evestigatum Z-7303.</title>
        <authorList>
            <consortium name="US DOE Joint Genome Institute"/>
            <person name="Lucas S."/>
            <person name="Copeland A."/>
            <person name="Lapidus A."/>
            <person name="Cheng J.-F."/>
            <person name="Bruce D."/>
            <person name="Goodwin L."/>
            <person name="Pitluck S."/>
            <person name="Saunders E."/>
            <person name="Detter J.C."/>
            <person name="Han C."/>
            <person name="Tapia R."/>
            <person name="Land M."/>
            <person name="Hauser L."/>
            <person name="Kyrpides N."/>
            <person name="Mikhailova N."/>
            <person name="Sieprawska-Lupa M."/>
            <person name="Whitman W.B."/>
            <person name="Anderson I."/>
            <person name="Woyke T."/>
        </authorList>
    </citation>
    <scope>NUCLEOTIDE SEQUENCE [LARGE SCALE GENOMIC DNA]</scope>
    <source>
        <strain evidence="2">ATCC BAA-1072 / DSM 3721 / NBRC 107634 / OCM 161 / Z-7303</strain>
    </source>
</reference>
<evidence type="ECO:0000313" key="1">
    <source>
        <dbReference type="EMBL" id="ADI73979.1"/>
    </source>
</evidence>
<dbReference type="OrthoDB" id="108761at2157"/>
<dbReference type="EMBL" id="CP002069">
    <property type="protein sequence ID" value="ADI73979.1"/>
    <property type="molecule type" value="Genomic_DNA"/>
</dbReference>
<organism evidence="1 2">
    <name type="scientific">Methanohalobium evestigatum (strain ATCC BAA-1072 / DSM 3721 / NBRC 107634 / OCM 161 / Z-7303)</name>
    <dbReference type="NCBI Taxonomy" id="644295"/>
    <lineage>
        <taxon>Archaea</taxon>
        <taxon>Methanobacteriati</taxon>
        <taxon>Methanobacteriota</taxon>
        <taxon>Stenosarchaea group</taxon>
        <taxon>Methanomicrobia</taxon>
        <taxon>Methanosarcinales</taxon>
        <taxon>Methanosarcinaceae</taxon>
        <taxon>Methanohalobium</taxon>
    </lineage>
</organism>
<keyword evidence="2" id="KW-1185">Reference proteome</keyword>
<protein>
    <submittedName>
        <fullName evidence="1">Uncharacterized protein</fullName>
    </submittedName>
</protein>
<evidence type="ECO:0000313" key="2">
    <source>
        <dbReference type="Proteomes" id="UP000000391"/>
    </source>
</evidence>
<gene>
    <name evidence="1" type="ordered locus">Metev_1096</name>
</gene>
<dbReference type="STRING" id="644295.Metev_1096"/>
<dbReference type="GeneID" id="9346728"/>
<dbReference type="HOGENOM" id="CLU_1136062_0_0_2"/>
<sequence length="261" mass="29692" precursor="true">MKIGRKRQIEGLLVATMLVCMVFVTTVSAENSMAASSEMNKTYTKGNVEITLDKNENMNSAKLKVTSNESTYNYRVNLSKSESKYIAKIYNSDGKLINKKYYSSNPLFSSENEEPIIIQDIIVDANIDIYPGKYSYNVGEYGTVNVVVDNYAAPDGSTNYYLRIPKGIDYINVYDGKEPSYVYNLPTSNDYVFIPEKGRVYGPATVLYWQDLHTFGYNEHIKVQVKYSNNGSFKLYAYDHDQEILSGWPAWDDDQFYSSAS</sequence>
<name>D7E931_METEZ</name>
<dbReference type="Proteomes" id="UP000000391">
    <property type="component" value="Chromosome"/>
</dbReference>
<dbReference type="AlphaFoldDB" id="D7E931"/>
<accession>D7E931</accession>
<dbReference type="RefSeq" id="WP_013194546.1">
    <property type="nucleotide sequence ID" value="NC_014253.1"/>
</dbReference>
<dbReference type="KEGG" id="mev:Metev_1096"/>